<dbReference type="GO" id="GO:0003676">
    <property type="term" value="F:nucleic acid binding"/>
    <property type="evidence" value="ECO:0007669"/>
    <property type="project" value="InterPro"/>
</dbReference>
<evidence type="ECO:0000256" key="4">
    <source>
        <dbReference type="ARBA" id="ARBA00022722"/>
    </source>
</evidence>
<dbReference type="FunFam" id="3.30.420.10:FF:000045">
    <property type="entry name" value="3'-5' exonuclease DinG"/>
    <property type="match status" value="1"/>
</dbReference>
<evidence type="ECO:0000313" key="10">
    <source>
        <dbReference type="Proteomes" id="UP000051739"/>
    </source>
</evidence>
<comment type="caution">
    <text evidence="9">The sequence shown here is derived from an EMBL/GenBank/DDBJ whole genome shotgun (WGS) entry which is preliminary data.</text>
</comment>
<dbReference type="CDD" id="cd06130">
    <property type="entry name" value="DNA_pol_III_epsilon_like"/>
    <property type="match status" value="1"/>
</dbReference>
<dbReference type="Gene3D" id="3.30.420.10">
    <property type="entry name" value="Ribonuclease H-like superfamily/Ribonuclease H"/>
    <property type="match status" value="1"/>
</dbReference>
<keyword evidence="6 9" id="KW-0239">DNA-directed DNA polymerase</keyword>
<sequence length="177" mass="20227">MDFVAYDFETANNYRFSACSLALIVVRNNQITDELYSLINPQTNFAWRNVAIHGIHEADVADSPTFDELWPHLKSFFTPDQLVIAHNAQFDNSVLKHALQHYDLPVPTFKSLDTVRTSRKLSPELINHKLDTVSQAYQIDLHHHHNALDDAHACAEILIHQVNNFGIEAIRPFIKSV</sequence>
<dbReference type="GO" id="GO:0006260">
    <property type="term" value="P:DNA replication"/>
    <property type="evidence" value="ECO:0007669"/>
    <property type="project" value="UniProtKB-KW"/>
</dbReference>
<dbReference type="InterPro" id="IPR036397">
    <property type="entry name" value="RNaseH_sf"/>
</dbReference>
<dbReference type="SUPFAM" id="SSF53098">
    <property type="entry name" value="Ribonuclease H-like"/>
    <property type="match status" value="1"/>
</dbReference>
<evidence type="ECO:0000256" key="3">
    <source>
        <dbReference type="ARBA" id="ARBA00022705"/>
    </source>
</evidence>
<dbReference type="GO" id="GO:0008408">
    <property type="term" value="F:3'-5' exonuclease activity"/>
    <property type="evidence" value="ECO:0007669"/>
    <property type="project" value="TreeGrafter"/>
</dbReference>
<dbReference type="EMBL" id="AZFN01000013">
    <property type="protein sequence ID" value="KRM02001.1"/>
    <property type="molecule type" value="Genomic_DNA"/>
</dbReference>
<dbReference type="GO" id="GO:0005829">
    <property type="term" value="C:cytosol"/>
    <property type="evidence" value="ECO:0007669"/>
    <property type="project" value="TreeGrafter"/>
</dbReference>
<dbReference type="Pfam" id="PF00929">
    <property type="entry name" value="RNase_T"/>
    <property type="match status" value="1"/>
</dbReference>
<evidence type="ECO:0000256" key="6">
    <source>
        <dbReference type="ARBA" id="ARBA00022932"/>
    </source>
</evidence>
<evidence type="ECO:0000259" key="8">
    <source>
        <dbReference type="SMART" id="SM00479"/>
    </source>
</evidence>
<evidence type="ECO:0000256" key="1">
    <source>
        <dbReference type="ARBA" id="ARBA00022679"/>
    </source>
</evidence>
<protein>
    <recommendedName>
        <fullName evidence="7">DNA polymerase III polC-type</fullName>
    </recommendedName>
</protein>
<dbReference type="RefSeq" id="WP_056937421.1">
    <property type="nucleotide sequence ID" value="NZ_AZFN01000013.1"/>
</dbReference>
<keyword evidence="4" id="KW-0540">Nuclease</keyword>
<name>A0A0R1V8Y1_9LACO</name>
<keyword evidence="5" id="KW-0378">Hydrolase</keyword>
<dbReference type="PANTHER" id="PTHR30231">
    <property type="entry name" value="DNA POLYMERASE III SUBUNIT EPSILON"/>
    <property type="match status" value="1"/>
</dbReference>
<keyword evidence="1" id="KW-0808">Transferase</keyword>
<dbReference type="GO" id="GO:0003887">
    <property type="term" value="F:DNA-directed DNA polymerase activity"/>
    <property type="evidence" value="ECO:0007669"/>
    <property type="project" value="UniProtKB-KW"/>
</dbReference>
<keyword evidence="10" id="KW-1185">Reference proteome</keyword>
<feature type="domain" description="Exonuclease" evidence="8">
    <location>
        <begin position="2"/>
        <end position="167"/>
    </location>
</feature>
<evidence type="ECO:0000256" key="2">
    <source>
        <dbReference type="ARBA" id="ARBA00022695"/>
    </source>
</evidence>
<dbReference type="PANTHER" id="PTHR30231:SF42">
    <property type="entry name" value="EXONUCLEASE"/>
    <property type="match status" value="1"/>
</dbReference>
<dbReference type="InterPro" id="IPR012337">
    <property type="entry name" value="RNaseH-like_sf"/>
</dbReference>
<keyword evidence="3" id="KW-0235">DNA replication</keyword>
<organism evidence="9 10">
    <name type="scientific">Limosilactobacillus gastricus DSM 16045</name>
    <dbReference type="NCBI Taxonomy" id="1423749"/>
    <lineage>
        <taxon>Bacteria</taxon>
        <taxon>Bacillati</taxon>
        <taxon>Bacillota</taxon>
        <taxon>Bacilli</taxon>
        <taxon>Lactobacillales</taxon>
        <taxon>Lactobacillaceae</taxon>
        <taxon>Limosilactobacillus</taxon>
    </lineage>
</organism>
<keyword evidence="2" id="KW-0548">Nucleotidyltransferase</keyword>
<gene>
    <name evidence="9" type="ORF">FC60_GL000360</name>
</gene>
<dbReference type="Proteomes" id="UP000051739">
    <property type="component" value="Unassembled WGS sequence"/>
</dbReference>
<dbReference type="InterPro" id="IPR013520">
    <property type="entry name" value="Ribonucl_H"/>
</dbReference>
<proteinExistence type="predicted"/>
<accession>A0A0R1V8Y1</accession>
<evidence type="ECO:0000256" key="7">
    <source>
        <dbReference type="ARBA" id="ARBA00070925"/>
    </source>
</evidence>
<dbReference type="AlphaFoldDB" id="A0A0R1V8Y1"/>
<keyword evidence="5" id="KW-0269">Exonuclease</keyword>
<evidence type="ECO:0000256" key="5">
    <source>
        <dbReference type="ARBA" id="ARBA00022839"/>
    </source>
</evidence>
<dbReference type="SMART" id="SM00479">
    <property type="entry name" value="EXOIII"/>
    <property type="match status" value="1"/>
</dbReference>
<dbReference type="PATRIC" id="fig|1423749.3.peg.361"/>
<reference evidence="9 10" key="1">
    <citation type="journal article" date="2015" name="Genome Announc.">
        <title>Expanding the biotechnology potential of lactobacilli through comparative genomics of 213 strains and associated genera.</title>
        <authorList>
            <person name="Sun Z."/>
            <person name="Harris H.M."/>
            <person name="McCann A."/>
            <person name="Guo C."/>
            <person name="Argimon S."/>
            <person name="Zhang W."/>
            <person name="Yang X."/>
            <person name="Jeffery I.B."/>
            <person name="Cooney J.C."/>
            <person name="Kagawa T.F."/>
            <person name="Liu W."/>
            <person name="Song Y."/>
            <person name="Salvetti E."/>
            <person name="Wrobel A."/>
            <person name="Rasinkangas P."/>
            <person name="Parkhill J."/>
            <person name="Rea M.C."/>
            <person name="O'Sullivan O."/>
            <person name="Ritari J."/>
            <person name="Douillard F.P."/>
            <person name="Paul Ross R."/>
            <person name="Yang R."/>
            <person name="Briner A.E."/>
            <person name="Felis G.E."/>
            <person name="de Vos W.M."/>
            <person name="Barrangou R."/>
            <person name="Klaenhammer T.R."/>
            <person name="Caufield P.W."/>
            <person name="Cui Y."/>
            <person name="Zhang H."/>
            <person name="O'Toole P.W."/>
        </authorList>
    </citation>
    <scope>NUCLEOTIDE SEQUENCE [LARGE SCALE GENOMIC DNA]</scope>
    <source>
        <strain evidence="9 10">DSM 16045</strain>
    </source>
</reference>
<evidence type="ECO:0000313" key="9">
    <source>
        <dbReference type="EMBL" id="KRM02001.1"/>
    </source>
</evidence>